<dbReference type="InterPro" id="IPR006151">
    <property type="entry name" value="Shikm_DH/Glu-tRNA_Rdtase"/>
</dbReference>
<comment type="domain">
    <text evidence="4">Possesses an unusual extended V-shaped dimeric structure with each monomer consisting of three distinct domains arranged along a curved 'spinal' alpha-helix. The N-terminal catalytic domain specifically recognizes the glutamate moiety of the substrate. The second domain is the NADPH-binding domain, and the third C-terminal domain is responsible for dimerization.</text>
</comment>
<evidence type="ECO:0000313" key="11">
    <source>
        <dbReference type="EMBL" id="KAB1063734.1"/>
    </source>
</evidence>
<dbReference type="Gene3D" id="3.30.460.30">
    <property type="entry name" value="Glutamyl-tRNA reductase, N-terminal domain"/>
    <property type="match status" value="1"/>
</dbReference>
<keyword evidence="12" id="KW-1185">Reference proteome</keyword>
<dbReference type="PANTHER" id="PTHR43013:SF1">
    <property type="entry name" value="GLUTAMYL-TRNA REDUCTASE"/>
    <property type="match status" value="1"/>
</dbReference>
<feature type="site" description="Important for activity" evidence="4 8">
    <location>
        <position position="105"/>
    </location>
</feature>
<evidence type="ECO:0000256" key="2">
    <source>
        <dbReference type="ARBA" id="ARBA00023002"/>
    </source>
</evidence>
<evidence type="ECO:0000313" key="12">
    <source>
        <dbReference type="Proteomes" id="UP000435357"/>
    </source>
</evidence>
<evidence type="ECO:0000256" key="5">
    <source>
        <dbReference type="PIRSR" id="PIRSR000445-1"/>
    </source>
</evidence>
<comment type="function">
    <text evidence="4">Catalyzes the NADPH-dependent reduction of glutamyl-tRNA(Glu) to glutamate 1-semialdehyde (GSA).</text>
</comment>
<dbReference type="GO" id="GO:0050661">
    <property type="term" value="F:NADP binding"/>
    <property type="evidence" value="ECO:0007669"/>
    <property type="project" value="InterPro"/>
</dbReference>
<dbReference type="NCBIfam" id="TIGR01035">
    <property type="entry name" value="hemA"/>
    <property type="match status" value="1"/>
</dbReference>
<feature type="domain" description="Glutamyl-tRNA reductase N-terminal" evidence="10">
    <location>
        <begin position="9"/>
        <end position="162"/>
    </location>
</feature>
<evidence type="ECO:0000256" key="4">
    <source>
        <dbReference type="HAMAP-Rule" id="MF_00087"/>
    </source>
</evidence>
<dbReference type="SUPFAM" id="SSF51735">
    <property type="entry name" value="NAD(P)-binding Rossmann-fold domains"/>
    <property type="match status" value="1"/>
</dbReference>
<evidence type="ECO:0000259" key="10">
    <source>
        <dbReference type="Pfam" id="PF05201"/>
    </source>
</evidence>
<dbReference type="HAMAP" id="MF_00087">
    <property type="entry name" value="Glu_tRNA_reductase"/>
    <property type="match status" value="1"/>
</dbReference>
<dbReference type="PROSITE" id="PS00747">
    <property type="entry name" value="GLUTR"/>
    <property type="match status" value="1"/>
</dbReference>
<evidence type="ECO:0000256" key="3">
    <source>
        <dbReference type="ARBA" id="ARBA00023244"/>
    </source>
</evidence>
<dbReference type="UniPathway" id="UPA00251">
    <property type="reaction ID" value="UER00316"/>
</dbReference>
<keyword evidence="1 4" id="KW-0521">NADP</keyword>
<feature type="domain" description="Quinate/shikimate 5-dehydrogenase/glutamyl-tRNA reductase" evidence="9">
    <location>
        <begin position="181"/>
        <end position="309"/>
    </location>
</feature>
<sequence>MSLDRLKSIAFTHSGVGLDKVAKFFIPEDEYQERFVPHMDDANLDEFMFLATCNRSEFYFTTDKPINNHFLRTFYQSLYSNWNDEDLEWAIENTQVVDGLDSVRHMFNVASSLDSLVVGEREIITQFRKAYDKFQRMGLTGEFLRLAERKTIETAKKVFTETDIANRPVSVVNLAYRELADRFLSYDAKIVVIGAGVTNKAMLHKMKKHGYHDFHVYNRTLENAEKLVSEVGGKAYSLDDLEKNEGFDALITCTGAPDTIVTYDVYKKLLSGSEEMKYVVDLAIPNDFDLNILDDHKVDLIEVETLKKIAKQNLEQRKSAIVDCEKIIDDKLAEFEEAFAERQIELAMREVPQQIKEVKEKAVAEVFAKQLSSLDDSSKEVMNEMLSYMERKVNAITMKKAKQIMMTKNR</sequence>
<keyword evidence="2 4" id="KW-0560">Oxidoreductase</keyword>
<dbReference type="PIRSF" id="PIRSF000445">
    <property type="entry name" value="4pyrrol_synth_GluRdtase"/>
    <property type="match status" value="1"/>
</dbReference>
<dbReference type="SUPFAM" id="SSF69742">
    <property type="entry name" value="Glutamyl tRNA-reductase catalytic, N-terminal domain"/>
    <property type="match status" value="1"/>
</dbReference>
<dbReference type="InterPro" id="IPR018214">
    <property type="entry name" value="GluRdtase_CS"/>
</dbReference>
<evidence type="ECO:0000259" key="9">
    <source>
        <dbReference type="Pfam" id="PF01488"/>
    </source>
</evidence>
<organism evidence="11 12">
    <name type="scientific">Salibacter halophilus</name>
    <dbReference type="NCBI Taxonomy" id="1803916"/>
    <lineage>
        <taxon>Bacteria</taxon>
        <taxon>Pseudomonadati</taxon>
        <taxon>Bacteroidota</taxon>
        <taxon>Flavobacteriia</taxon>
        <taxon>Flavobacteriales</taxon>
        <taxon>Salibacteraceae</taxon>
        <taxon>Salibacter</taxon>
    </lineage>
</organism>
<proteinExistence type="inferred from homology"/>
<comment type="catalytic activity">
    <reaction evidence="4">
        <text>(S)-4-amino-5-oxopentanoate + tRNA(Glu) + NADP(+) = L-glutamyl-tRNA(Glu) + NADPH + H(+)</text>
        <dbReference type="Rhea" id="RHEA:12344"/>
        <dbReference type="Rhea" id="RHEA-COMP:9663"/>
        <dbReference type="Rhea" id="RHEA-COMP:9680"/>
        <dbReference type="ChEBI" id="CHEBI:15378"/>
        <dbReference type="ChEBI" id="CHEBI:57501"/>
        <dbReference type="ChEBI" id="CHEBI:57783"/>
        <dbReference type="ChEBI" id="CHEBI:58349"/>
        <dbReference type="ChEBI" id="CHEBI:78442"/>
        <dbReference type="ChEBI" id="CHEBI:78520"/>
        <dbReference type="EC" id="1.2.1.70"/>
    </reaction>
</comment>
<comment type="miscellaneous">
    <text evidence="4">During catalysis, the active site Cys acts as a nucleophile attacking the alpha-carbonyl group of tRNA-bound glutamate with the formation of a thioester intermediate between enzyme and glutamate, and the concomitant release of tRNA(Glu). The thioester intermediate is finally reduced by direct hydride transfer from NADPH, to form the product GSA.</text>
</comment>
<evidence type="ECO:0000256" key="7">
    <source>
        <dbReference type="PIRSR" id="PIRSR000445-3"/>
    </source>
</evidence>
<feature type="binding site" evidence="4 6">
    <location>
        <position position="115"/>
    </location>
    <ligand>
        <name>substrate</name>
    </ligand>
</feature>
<dbReference type="AlphaFoldDB" id="A0A6N6M6U3"/>
<dbReference type="InterPro" id="IPR015895">
    <property type="entry name" value="4pyrrol_synth_GluRdtase_N"/>
</dbReference>
<evidence type="ECO:0000256" key="6">
    <source>
        <dbReference type="PIRSR" id="PIRSR000445-2"/>
    </source>
</evidence>
<evidence type="ECO:0000256" key="1">
    <source>
        <dbReference type="ARBA" id="ARBA00022857"/>
    </source>
</evidence>
<comment type="pathway">
    <text evidence="4">Porphyrin-containing compound metabolism; protoporphyrin-IX biosynthesis; 5-aminolevulinate from L-glutamyl-tRNA(Glu): step 1/2.</text>
</comment>
<dbReference type="InterPro" id="IPR000343">
    <property type="entry name" value="4pyrrol_synth_GluRdtase"/>
</dbReference>
<dbReference type="Pfam" id="PF05201">
    <property type="entry name" value="GlutR_N"/>
    <property type="match status" value="1"/>
</dbReference>
<dbReference type="GO" id="GO:0008883">
    <property type="term" value="F:glutamyl-tRNA reductase activity"/>
    <property type="evidence" value="ECO:0007669"/>
    <property type="project" value="UniProtKB-UniRule"/>
</dbReference>
<dbReference type="EC" id="1.2.1.70" evidence="4"/>
<protein>
    <recommendedName>
        <fullName evidence="4">Glutamyl-tRNA reductase</fullName>
        <shortName evidence="4">GluTR</shortName>
        <ecNumber evidence="4">1.2.1.70</ecNumber>
    </recommendedName>
</protein>
<dbReference type="Pfam" id="PF01488">
    <property type="entry name" value="Shikimate_DH"/>
    <property type="match status" value="1"/>
</dbReference>
<keyword evidence="3 4" id="KW-0627">Porphyrin biosynthesis</keyword>
<name>A0A6N6M6U3_9FLAO</name>
<dbReference type="Gene3D" id="3.40.50.720">
    <property type="entry name" value="NAD(P)-binding Rossmann-like Domain"/>
    <property type="match status" value="1"/>
</dbReference>
<dbReference type="OrthoDB" id="110209at2"/>
<feature type="active site" description="Nucleophile" evidence="4 5">
    <location>
        <position position="53"/>
    </location>
</feature>
<dbReference type="GO" id="GO:0019353">
    <property type="term" value="P:protoporphyrinogen IX biosynthetic process from glutamate"/>
    <property type="evidence" value="ECO:0007669"/>
    <property type="project" value="TreeGrafter"/>
</dbReference>
<comment type="similarity">
    <text evidence="4">Belongs to the glutamyl-tRNA reductase family.</text>
</comment>
<dbReference type="Proteomes" id="UP000435357">
    <property type="component" value="Unassembled WGS sequence"/>
</dbReference>
<dbReference type="InterPro" id="IPR036343">
    <property type="entry name" value="GluRdtase_N_sf"/>
</dbReference>
<comment type="subunit">
    <text evidence="4">Homodimer.</text>
</comment>
<dbReference type="InterPro" id="IPR036291">
    <property type="entry name" value="NAD(P)-bd_dom_sf"/>
</dbReference>
<dbReference type="EMBL" id="WACR01000007">
    <property type="protein sequence ID" value="KAB1063734.1"/>
    <property type="molecule type" value="Genomic_DNA"/>
</dbReference>
<feature type="binding site" evidence="4 6">
    <location>
        <begin position="120"/>
        <end position="122"/>
    </location>
    <ligand>
        <name>substrate</name>
    </ligand>
</feature>
<gene>
    <name evidence="4 11" type="primary">hemA</name>
    <name evidence="11" type="ORF">F3059_09200</name>
</gene>
<evidence type="ECO:0000256" key="8">
    <source>
        <dbReference type="PIRSR" id="PIRSR000445-4"/>
    </source>
</evidence>
<reference evidence="11 12" key="1">
    <citation type="submission" date="2019-09" db="EMBL/GenBank/DDBJ databases">
        <title>Genomes of Cryomorphaceae.</title>
        <authorList>
            <person name="Bowman J.P."/>
        </authorList>
    </citation>
    <scope>NUCLEOTIDE SEQUENCE [LARGE SCALE GENOMIC DNA]</scope>
    <source>
        <strain evidence="11 12">KCTC 52047</strain>
    </source>
</reference>
<dbReference type="PANTHER" id="PTHR43013">
    <property type="entry name" value="GLUTAMYL-TRNA REDUCTASE"/>
    <property type="match status" value="1"/>
</dbReference>
<comment type="caution">
    <text evidence="11">The sequence shown here is derived from an EMBL/GenBank/DDBJ whole genome shotgun (WGS) entry which is preliminary data.</text>
</comment>
<accession>A0A6N6M6U3</accession>
<feature type="binding site" evidence="4 7">
    <location>
        <begin position="194"/>
        <end position="199"/>
    </location>
    <ligand>
        <name>NADP(+)</name>
        <dbReference type="ChEBI" id="CHEBI:58349"/>
    </ligand>
</feature>
<dbReference type="RefSeq" id="WP_151168481.1">
    <property type="nucleotide sequence ID" value="NZ_WACR01000007.1"/>
</dbReference>
<feature type="binding site" evidence="4 6">
    <location>
        <position position="126"/>
    </location>
    <ligand>
        <name>substrate</name>
    </ligand>
</feature>
<feature type="binding site" evidence="4 6">
    <location>
        <begin position="52"/>
        <end position="55"/>
    </location>
    <ligand>
        <name>substrate</name>
    </ligand>
</feature>